<sequence>MSVENGAEDFRERVNREWYLLCAGRGLFDREDPRFFVAAATTMTTSGQDGDTQQVSWWAEVSLRSEWDLAGAGAEAQVTGRGLGHPDFVMLSLDGTVIVRGSQGQKWTDIVCLQHAEQVSSFREMGVSMTRNEAIPSRTREALTRWLDHTA</sequence>
<evidence type="ECO:0000313" key="1">
    <source>
        <dbReference type="EMBL" id="MCI3246079.1"/>
    </source>
</evidence>
<organism evidence="1 2">
    <name type="scientific">Streptomyces spinosisporus</name>
    <dbReference type="NCBI Taxonomy" id="2927582"/>
    <lineage>
        <taxon>Bacteria</taxon>
        <taxon>Bacillati</taxon>
        <taxon>Actinomycetota</taxon>
        <taxon>Actinomycetes</taxon>
        <taxon>Kitasatosporales</taxon>
        <taxon>Streptomycetaceae</taxon>
        <taxon>Streptomyces</taxon>
    </lineage>
</organism>
<accession>A0ABS9XVH3</accession>
<name>A0ABS9XVH3_9ACTN</name>
<protein>
    <recommendedName>
        <fullName evidence="3">SCP2 domain-containing protein</fullName>
    </recommendedName>
</protein>
<keyword evidence="2" id="KW-1185">Reference proteome</keyword>
<evidence type="ECO:0000313" key="2">
    <source>
        <dbReference type="Proteomes" id="UP001165270"/>
    </source>
</evidence>
<gene>
    <name evidence="1" type="ORF">MQN93_40955</name>
</gene>
<comment type="caution">
    <text evidence="1">The sequence shown here is derived from an EMBL/GenBank/DDBJ whole genome shotgun (WGS) entry which is preliminary data.</text>
</comment>
<evidence type="ECO:0008006" key="3">
    <source>
        <dbReference type="Google" id="ProtNLM"/>
    </source>
</evidence>
<reference evidence="1" key="1">
    <citation type="submission" date="2022-03" db="EMBL/GenBank/DDBJ databases">
        <title>Streptomyces 7R015 and 7R016 isolated from Barleria lupulina in Thailand.</title>
        <authorList>
            <person name="Kanchanasin P."/>
            <person name="Phongsopitanun W."/>
            <person name="Tanasupawat S."/>
        </authorList>
    </citation>
    <scope>NUCLEOTIDE SEQUENCE</scope>
    <source>
        <strain evidence="1">7R016</strain>
    </source>
</reference>
<proteinExistence type="predicted"/>
<dbReference type="Proteomes" id="UP001165270">
    <property type="component" value="Unassembled WGS sequence"/>
</dbReference>
<dbReference type="RefSeq" id="WP_242713487.1">
    <property type="nucleotide sequence ID" value="NZ_JALDAX010000028.1"/>
</dbReference>
<dbReference type="EMBL" id="JALDAX010000028">
    <property type="protein sequence ID" value="MCI3246079.1"/>
    <property type="molecule type" value="Genomic_DNA"/>
</dbReference>